<dbReference type="KEGG" id="kphy:AOZ06_42965"/>
<organism evidence="1 2">
    <name type="scientific">Kibdelosporangium phytohabitans</name>
    <dbReference type="NCBI Taxonomy" id="860235"/>
    <lineage>
        <taxon>Bacteria</taxon>
        <taxon>Bacillati</taxon>
        <taxon>Actinomycetota</taxon>
        <taxon>Actinomycetes</taxon>
        <taxon>Pseudonocardiales</taxon>
        <taxon>Pseudonocardiaceae</taxon>
        <taxon>Kibdelosporangium</taxon>
    </lineage>
</organism>
<protein>
    <submittedName>
        <fullName evidence="1">Uncharacterized protein</fullName>
    </submittedName>
</protein>
<accession>A0A0N9ICM0</accession>
<reference evidence="1 2" key="1">
    <citation type="submission" date="2015-07" db="EMBL/GenBank/DDBJ databases">
        <title>Genome sequencing of Kibdelosporangium phytohabitans.</title>
        <authorList>
            <person name="Qin S."/>
            <person name="Xing K."/>
        </authorList>
    </citation>
    <scope>NUCLEOTIDE SEQUENCE [LARGE SCALE GENOMIC DNA]</scope>
    <source>
        <strain evidence="1 2">KLBMP1111</strain>
    </source>
</reference>
<proteinExistence type="predicted"/>
<dbReference type="Proteomes" id="UP000063699">
    <property type="component" value="Chromosome"/>
</dbReference>
<keyword evidence="2" id="KW-1185">Reference proteome</keyword>
<evidence type="ECO:0000313" key="1">
    <source>
        <dbReference type="EMBL" id="ALG12724.1"/>
    </source>
</evidence>
<dbReference type="AlphaFoldDB" id="A0A0N9ICM0"/>
<evidence type="ECO:0000313" key="2">
    <source>
        <dbReference type="Proteomes" id="UP000063699"/>
    </source>
</evidence>
<sequence length="77" mass="7831">MSSDTRPKSIATVVVDLSGVASRSSRPALASVITASVVNGMISETEPTNVVLPAPKPPATTIFTDVMVGMIACCAVL</sequence>
<name>A0A0N9ICM0_9PSEU</name>
<dbReference type="EMBL" id="CP012752">
    <property type="protein sequence ID" value="ALG12724.1"/>
    <property type="molecule type" value="Genomic_DNA"/>
</dbReference>
<gene>
    <name evidence="1" type="ORF">AOZ06_42965</name>
</gene>